<comment type="caution">
    <text evidence="3">The sequence shown here is derived from an EMBL/GenBank/DDBJ whole genome shotgun (WGS) entry which is preliminary data.</text>
</comment>
<organism evidence="3 4">
    <name type="scientific">Nocardioides marmoriginsengisoli</name>
    <dbReference type="NCBI Taxonomy" id="661483"/>
    <lineage>
        <taxon>Bacteria</taxon>
        <taxon>Bacillati</taxon>
        <taxon>Actinomycetota</taxon>
        <taxon>Actinomycetes</taxon>
        <taxon>Propionibacteriales</taxon>
        <taxon>Nocardioidaceae</taxon>
        <taxon>Nocardioides</taxon>
    </lineage>
</organism>
<dbReference type="CDD" id="cd12797">
    <property type="entry name" value="M23_peptidase"/>
    <property type="match status" value="1"/>
</dbReference>
<proteinExistence type="predicted"/>
<keyword evidence="4" id="KW-1185">Reference proteome</keyword>
<protein>
    <submittedName>
        <fullName evidence="3">M23 family metallopeptidase</fullName>
    </submittedName>
</protein>
<dbReference type="GO" id="GO:0004222">
    <property type="term" value="F:metalloendopeptidase activity"/>
    <property type="evidence" value="ECO:0007669"/>
    <property type="project" value="TreeGrafter"/>
</dbReference>
<dbReference type="SUPFAM" id="SSF51261">
    <property type="entry name" value="Duplicated hybrid motif"/>
    <property type="match status" value="1"/>
</dbReference>
<accession>A0A3N0CS07</accession>
<dbReference type="EMBL" id="RJSE01000002">
    <property type="protein sequence ID" value="RNL65786.1"/>
    <property type="molecule type" value="Genomic_DNA"/>
</dbReference>
<feature type="domain" description="M23ase beta-sheet core" evidence="2">
    <location>
        <begin position="81"/>
        <end position="176"/>
    </location>
</feature>
<dbReference type="OrthoDB" id="1099523at2"/>
<dbReference type="Gene3D" id="2.70.70.10">
    <property type="entry name" value="Glucose Permease (Domain IIA)"/>
    <property type="match status" value="1"/>
</dbReference>
<dbReference type="PANTHER" id="PTHR21666:SF270">
    <property type="entry name" value="MUREIN HYDROLASE ACTIVATOR ENVC"/>
    <property type="match status" value="1"/>
</dbReference>
<evidence type="ECO:0000259" key="2">
    <source>
        <dbReference type="Pfam" id="PF01551"/>
    </source>
</evidence>
<dbReference type="PANTHER" id="PTHR21666">
    <property type="entry name" value="PEPTIDASE-RELATED"/>
    <property type="match status" value="1"/>
</dbReference>
<reference evidence="3 4" key="1">
    <citation type="submission" date="2018-11" db="EMBL/GenBank/DDBJ databases">
        <authorList>
            <person name="Li F."/>
        </authorList>
    </citation>
    <scope>NUCLEOTIDE SEQUENCE [LARGE SCALE GENOMIC DNA]</scope>
    <source>
        <strain evidence="3 4">Gsoil 097</strain>
    </source>
</reference>
<keyword evidence="1" id="KW-0732">Signal</keyword>
<dbReference type="InterPro" id="IPR050570">
    <property type="entry name" value="Cell_wall_metabolism_enzyme"/>
</dbReference>
<evidence type="ECO:0000313" key="3">
    <source>
        <dbReference type="EMBL" id="RNL65786.1"/>
    </source>
</evidence>
<evidence type="ECO:0000313" key="4">
    <source>
        <dbReference type="Proteomes" id="UP000267128"/>
    </source>
</evidence>
<sequence>MLDRLRTLKPAAARTVAAGVVALGVSVVPGTTPPAHADQVVDYRVLPGTVLTPLPPTWVLPVRGYRLTGRFGDVSGLWSSVHTGLDFAAPAGTPIRAVGAGVITSAGYDGSYGQKTVLTLASGTELWFCHQSAVDVVVGQWVVPGQVIGAVGSTGNVTGPHLHLEVRPAVDDPIDPDAWLHRHALRP</sequence>
<dbReference type="RefSeq" id="WP_123225825.1">
    <property type="nucleotide sequence ID" value="NZ_RJSE01000002.1"/>
</dbReference>
<evidence type="ECO:0000256" key="1">
    <source>
        <dbReference type="SAM" id="SignalP"/>
    </source>
</evidence>
<dbReference type="Pfam" id="PF01551">
    <property type="entry name" value="Peptidase_M23"/>
    <property type="match status" value="1"/>
</dbReference>
<feature type="chain" id="PRO_5017955541" evidence="1">
    <location>
        <begin position="38"/>
        <end position="187"/>
    </location>
</feature>
<name>A0A3N0CS07_9ACTN</name>
<gene>
    <name evidence="3" type="ORF">EFK50_01715</name>
</gene>
<feature type="signal peptide" evidence="1">
    <location>
        <begin position="1"/>
        <end position="37"/>
    </location>
</feature>
<dbReference type="InterPro" id="IPR011055">
    <property type="entry name" value="Dup_hybrid_motif"/>
</dbReference>
<dbReference type="InterPro" id="IPR016047">
    <property type="entry name" value="M23ase_b-sheet_dom"/>
</dbReference>
<dbReference type="Proteomes" id="UP000267128">
    <property type="component" value="Unassembled WGS sequence"/>
</dbReference>
<dbReference type="AlphaFoldDB" id="A0A3N0CS07"/>